<evidence type="ECO:0000256" key="1">
    <source>
        <dbReference type="SAM" id="MobiDB-lite"/>
    </source>
</evidence>
<gene>
    <name evidence="2" type="ORF">AK812_SmicGene15135</name>
</gene>
<organism evidence="2 3">
    <name type="scientific">Symbiodinium microadriaticum</name>
    <name type="common">Dinoflagellate</name>
    <name type="synonym">Zooxanthella microadriatica</name>
    <dbReference type="NCBI Taxonomy" id="2951"/>
    <lineage>
        <taxon>Eukaryota</taxon>
        <taxon>Sar</taxon>
        <taxon>Alveolata</taxon>
        <taxon>Dinophyceae</taxon>
        <taxon>Suessiales</taxon>
        <taxon>Symbiodiniaceae</taxon>
        <taxon>Symbiodinium</taxon>
    </lineage>
</organism>
<feature type="region of interest" description="Disordered" evidence="1">
    <location>
        <begin position="69"/>
        <end position="99"/>
    </location>
</feature>
<comment type="caution">
    <text evidence="2">The sequence shown here is derived from an EMBL/GenBank/DDBJ whole genome shotgun (WGS) entry which is preliminary data.</text>
</comment>
<evidence type="ECO:0000313" key="3">
    <source>
        <dbReference type="Proteomes" id="UP000186817"/>
    </source>
</evidence>
<name>A0A1Q9E3R2_SYMMI</name>
<dbReference type="AlphaFoldDB" id="A0A1Q9E3R2"/>
<dbReference type="EMBL" id="LSRX01000274">
    <property type="protein sequence ID" value="OLQ02065.1"/>
    <property type="molecule type" value="Genomic_DNA"/>
</dbReference>
<dbReference type="Proteomes" id="UP000186817">
    <property type="component" value="Unassembled WGS sequence"/>
</dbReference>
<protein>
    <submittedName>
        <fullName evidence="2">Uncharacterized protein</fullName>
    </submittedName>
</protein>
<reference evidence="2 3" key="1">
    <citation type="submission" date="2016-02" db="EMBL/GenBank/DDBJ databases">
        <title>Genome analysis of coral dinoflagellate symbionts highlights evolutionary adaptations to a symbiotic lifestyle.</title>
        <authorList>
            <person name="Aranda M."/>
            <person name="Li Y."/>
            <person name="Liew Y.J."/>
            <person name="Baumgarten S."/>
            <person name="Simakov O."/>
            <person name="Wilson M."/>
            <person name="Piel J."/>
            <person name="Ashoor H."/>
            <person name="Bougouffa S."/>
            <person name="Bajic V.B."/>
            <person name="Ryu T."/>
            <person name="Ravasi T."/>
            <person name="Bayer T."/>
            <person name="Micklem G."/>
            <person name="Kim H."/>
            <person name="Bhak J."/>
            <person name="Lajeunesse T.C."/>
            <person name="Voolstra C.R."/>
        </authorList>
    </citation>
    <scope>NUCLEOTIDE SEQUENCE [LARGE SCALE GENOMIC DNA]</scope>
    <source>
        <strain evidence="2 3">CCMP2467</strain>
    </source>
</reference>
<sequence length="326" mass="36054">MSESSEPLMTGRGVEQAIQAALDVIQVESRINVILKSSDGQEAAEDVERNWHKRVLAIKYLQLKEELEAGQPSKGGDKYSAKPSKGSGKGCAKPSEGRRNDRAKLLKQLKQDWCDHYGGDATESDAETDMQQARNLCLDATEIDLMISGKQGEITPTMAMQNTCFTEHRHGQPSTRLTVEALRKLLQGRLDEGPDCGKDKSWHWNLGSSRVSDKVIRAEIFSGSTPSGDDVESQEGTRLGHFDLDLCPLKGNSVDQPQKIESFIFIPAEEKAWDPAKFRSWRLMLLVSWDRVRGVSAAVKPCQELAGAFDPRGPKELAILSPYGTQ</sequence>
<evidence type="ECO:0000313" key="2">
    <source>
        <dbReference type="EMBL" id="OLQ02065.1"/>
    </source>
</evidence>
<keyword evidence="3" id="KW-1185">Reference proteome</keyword>
<accession>A0A1Q9E3R2</accession>
<proteinExistence type="predicted"/>